<dbReference type="PATRIC" id="fig|883092.3.peg.1721"/>
<reference evidence="1 2" key="1">
    <citation type="submission" date="2012-07" db="EMBL/GenBank/DDBJ databases">
        <title>The Genome Sequence of Lactobacillus crispatus FB077-07.</title>
        <authorList>
            <consortium name="The Broad Institute Genome Sequencing Platform"/>
            <person name="Earl A."/>
            <person name="Ward D."/>
            <person name="Feldgarden M."/>
            <person name="Gevers D."/>
            <person name="Saerens B."/>
            <person name="Vaneechoutte M."/>
            <person name="Walker B."/>
            <person name="Young S.K."/>
            <person name="Zeng Q."/>
            <person name="Gargeya S."/>
            <person name="Fitzgerald M."/>
            <person name="Haas B."/>
            <person name="Abouelleil A."/>
            <person name="Alvarado L."/>
            <person name="Arachchi H.M."/>
            <person name="Berlin A.M."/>
            <person name="Chapman S.B."/>
            <person name="Goldberg J."/>
            <person name="Griggs A."/>
            <person name="Gujja S."/>
            <person name="Hansen M."/>
            <person name="Howarth C."/>
            <person name="Imamovic A."/>
            <person name="Larimer J."/>
            <person name="McCowen C."/>
            <person name="Montmayeur A."/>
            <person name="Murphy C."/>
            <person name="Neiman D."/>
            <person name="Pearson M."/>
            <person name="Priest M."/>
            <person name="Roberts A."/>
            <person name="Saif S."/>
            <person name="Shea T."/>
            <person name="Sisk P."/>
            <person name="Sykes S."/>
            <person name="Wortman J."/>
            <person name="Nusbaum C."/>
            <person name="Birren B."/>
        </authorList>
    </citation>
    <scope>NUCLEOTIDE SEQUENCE [LARGE SCALE GENOMIC DNA]</scope>
    <source>
        <strain evidence="1 2">FB077-07</strain>
    </source>
</reference>
<comment type="caution">
    <text evidence="1">The sequence shown here is derived from an EMBL/GenBank/DDBJ whole genome shotgun (WGS) entry which is preliminary data.</text>
</comment>
<protein>
    <submittedName>
        <fullName evidence="1">Uncharacterized protein</fullName>
    </submittedName>
</protein>
<dbReference type="RefSeq" id="WP_005722075.1">
    <property type="nucleotide sequence ID" value="NZ_JH932273.1"/>
</dbReference>
<proteinExistence type="predicted"/>
<name>K1MKL8_9LACO</name>
<sequence>MKLFNDLKKLYCSPDELEVGDFLYCWITNTHYRVLSVNGSSYVTIECVETGWTTPVVPTIDNALEDILAHNADFDLKHLTKVKPNEVYMIFSRK</sequence>
<dbReference type="HOGENOM" id="CLU_2382459_0_0_9"/>
<dbReference type="Proteomes" id="UP000004722">
    <property type="component" value="Unassembled WGS sequence"/>
</dbReference>
<evidence type="ECO:0000313" key="1">
    <source>
        <dbReference type="EMBL" id="EKB64812.1"/>
    </source>
</evidence>
<evidence type="ECO:0000313" key="2">
    <source>
        <dbReference type="Proteomes" id="UP000004722"/>
    </source>
</evidence>
<gene>
    <name evidence="1" type="ORF">HMPREF9249_01727</name>
</gene>
<accession>K1MKL8</accession>
<dbReference type="AlphaFoldDB" id="K1MKL8"/>
<organism evidence="1 2">
    <name type="scientific">Lactobacillus crispatus FB077-07</name>
    <dbReference type="NCBI Taxonomy" id="883092"/>
    <lineage>
        <taxon>Bacteria</taxon>
        <taxon>Bacillati</taxon>
        <taxon>Bacillota</taxon>
        <taxon>Bacilli</taxon>
        <taxon>Lactobacillales</taxon>
        <taxon>Lactobacillaceae</taxon>
        <taxon>Lactobacillus</taxon>
    </lineage>
</organism>
<dbReference type="EMBL" id="AGZG01000096">
    <property type="protein sequence ID" value="EKB64812.1"/>
    <property type="molecule type" value="Genomic_DNA"/>
</dbReference>